<reference evidence="3" key="1">
    <citation type="submission" date="2023-06" db="EMBL/GenBank/DDBJ databases">
        <title>Survivors Of The Sea: Transcriptome response of Skeletonema marinoi to long-term dormancy.</title>
        <authorList>
            <person name="Pinder M.I.M."/>
            <person name="Kourtchenko O."/>
            <person name="Robertson E.K."/>
            <person name="Larsson T."/>
            <person name="Maumus F."/>
            <person name="Osuna-Cruz C.M."/>
            <person name="Vancaester E."/>
            <person name="Stenow R."/>
            <person name="Vandepoele K."/>
            <person name="Ploug H."/>
            <person name="Bruchert V."/>
            <person name="Godhe A."/>
            <person name="Topel M."/>
        </authorList>
    </citation>
    <scope>NUCLEOTIDE SEQUENCE</scope>
    <source>
        <strain evidence="3">R05AC</strain>
    </source>
</reference>
<dbReference type="Proteomes" id="UP001224775">
    <property type="component" value="Unassembled WGS sequence"/>
</dbReference>
<keyword evidence="4" id="KW-1185">Reference proteome</keyword>
<comment type="caution">
    <text evidence="3">The sequence shown here is derived from an EMBL/GenBank/DDBJ whole genome shotgun (WGS) entry which is preliminary data.</text>
</comment>
<feature type="region of interest" description="Disordered" evidence="1">
    <location>
        <begin position="64"/>
        <end position="90"/>
    </location>
</feature>
<gene>
    <name evidence="3" type="ORF">QTG54_014012</name>
</gene>
<evidence type="ECO:0000313" key="3">
    <source>
        <dbReference type="EMBL" id="KAK1735398.1"/>
    </source>
</evidence>
<evidence type="ECO:0000256" key="1">
    <source>
        <dbReference type="SAM" id="MobiDB-lite"/>
    </source>
</evidence>
<sequence length="409" mass="46036">MMAMLKSRFFWLLLVTLAIILAATQTLMNNNHATADREFDKTELNGQRKLVDLSCWVAGKPPGCNPPPTTNSPTKAPTSKSPTTPTPPPVTYKYSDVKIQDWDSKGYCTNTIPPGWRSFDTKKSCCKVLANSPDNEIFDKCMDFEAVPLNSCSGLSKDACKASPICDDGCKMMCEGRDADHCKAQDECQYLSLKQFCTMTESQYQKASCARHISRTECGESPGCEWLYKQGQCRSTCGWEETKSDCNEVGVCEWDGRRKICNFDPSAPTPAPTLPRFCLNRRKKDKCNAYLPRCKWDNKIGKCGYACEGKTKKTDCDAKYCTWENKECLPSYEDYCVNAGKRRCEESVQCEWKSNEEGCISRCPVDDKEGCDGKTTCKWDPTFEVCLYNPAAVEAPMSDRFVRGNLFNR</sequence>
<organism evidence="3 4">
    <name type="scientific">Skeletonema marinoi</name>
    <dbReference type="NCBI Taxonomy" id="267567"/>
    <lineage>
        <taxon>Eukaryota</taxon>
        <taxon>Sar</taxon>
        <taxon>Stramenopiles</taxon>
        <taxon>Ochrophyta</taxon>
        <taxon>Bacillariophyta</taxon>
        <taxon>Coscinodiscophyceae</taxon>
        <taxon>Thalassiosirophycidae</taxon>
        <taxon>Thalassiosirales</taxon>
        <taxon>Skeletonemataceae</taxon>
        <taxon>Skeletonema</taxon>
        <taxon>Skeletonema marinoi-dohrnii complex</taxon>
    </lineage>
</organism>
<accession>A0AAD8XXA9</accession>
<feature type="signal peptide" evidence="2">
    <location>
        <begin position="1"/>
        <end position="26"/>
    </location>
</feature>
<dbReference type="EMBL" id="JATAAI010000034">
    <property type="protein sequence ID" value="KAK1735398.1"/>
    <property type="molecule type" value="Genomic_DNA"/>
</dbReference>
<evidence type="ECO:0000313" key="4">
    <source>
        <dbReference type="Proteomes" id="UP001224775"/>
    </source>
</evidence>
<feature type="compositionally biased region" description="Low complexity" evidence="1">
    <location>
        <begin position="71"/>
        <end position="83"/>
    </location>
</feature>
<proteinExistence type="predicted"/>
<name>A0AAD8XXA9_9STRA</name>
<dbReference type="AlphaFoldDB" id="A0AAD8XXA9"/>
<keyword evidence="2" id="KW-0732">Signal</keyword>
<feature type="chain" id="PRO_5041922640" evidence="2">
    <location>
        <begin position="27"/>
        <end position="409"/>
    </location>
</feature>
<protein>
    <submittedName>
        <fullName evidence="3">Uncharacterized protein</fullName>
    </submittedName>
</protein>
<evidence type="ECO:0000256" key="2">
    <source>
        <dbReference type="SAM" id="SignalP"/>
    </source>
</evidence>